<gene>
    <name evidence="3" type="ORF">QJS04_geneDACA004037</name>
</gene>
<dbReference type="EMBL" id="JAUJYN010000003">
    <property type="protein sequence ID" value="KAK1276952.1"/>
    <property type="molecule type" value="Genomic_DNA"/>
</dbReference>
<dbReference type="Proteomes" id="UP001179952">
    <property type="component" value="Unassembled WGS sequence"/>
</dbReference>
<evidence type="ECO:0000313" key="4">
    <source>
        <dbReference type="Proteomes" id="UP001179952"/>
    </source>
</evidence>
<keyword evidence="2" id="KW-0472">Membrane</keyword>
<feature type="transmembrane region" description="Helical" evidence="2">
    <location>
        <begin position="125"/>
        <end position="145"/>
    </location>
</feature>
<reference evidence="3" key="1">
    <citation type="journal article" date="2023" name="Nat. Commun.">
        <title>Diploid and tetraploid genomes of Acorus and the evolution of monocots.</title>
        <authorList>
            <person name="Ma L."/>
            <person name="Liu K.W."/>
            <person name="Li Z."/>
            <person name="Hsiao Y.Y."/>
            <person name="Qi Y."/>
            <person name="Fu T."/>
            <person name="Tang G.D."/>
            <person name="Zhang D."/>
            <person name="Sun W.H."/>
            <person name="Liu D.K."/>
            <person name="Li Y."/>
            <person name="Chen G.Z."/>
            <person name="Liu X.D."/>
            <person name="Liao X.Y."/>
            <person name="Jiang Y.T."/>
            <person name="Yu X."/>
            <person name="Hao Y."/>
            <person name="Huang J."/>
            <person name="Zhao X.W."/>
            <person name="Ke S."/>
            <person name="Chen Y.Y."/>
            <person name="Wu W.L."/>
            <person name="Hsu J.L."/>
            <person name="Lin Y.F."/>
            <person name="Huang M.D."/>
            <person name="Li C.Y."/>
            <person name="Huang L."/>
            <person name="Wang Z.W."/>
            <person name="Zhao X."/>
            <person name="Zhong W.Y."/>
            <person name="Peng D.H."/>
            <person name="Ahmad S."/>
            <person name="Lan S."/>
            <person name="Zhang J.S."/>
            <person name="Tsai W.C."/>
            <person name="Van de Peer Y."/>
            <person name="Liu Z.J."/>
        </authorList>
    </citation>
    <scope>NUCLEOTIDE SEQUENCE</scope>
    <source>
        <strain evidence="3">SCP</strain>
    </source>
</reference>
<keyword evidence="2" id="KW-1133">Transmembrane helix</keyword>
<evidence type="ECO:0000256" key="2">
    <source>
        <dbReference type="SAM" id="Phobius"/>
    </source>
</evidence>
<protein>
    <submittedName>
        <fullName evidence="3">Uncharacterized protein</fullName>
    </submittedName>
</protein>
<proteinExistence type="predicted"/>
<evidence type="ECO:0000256" key="1">
    <source>
        <dbReference type="SAM" id="MobiDB-lite"/>
    </source>
</evidence>
<sequence>MNLWRVTKSRTIFSYPNHNRLPRLLPAGRSSLKGIATWVNKHQPSGPDEPADHPTHNVSPGPTEWRRPSEIPYQTKVANSVQLVGSIERPVEMVSSEDGTCSASTVLTHRKMDELPHFRSVSTPLSLKVLAFLICVCRGFFFLCVQDSDNLPRRAG</sequence>
<name>A0AAV9BLB2_ACOGR</name>
<dbReference type="AlphaFoldDB" id="A0AAV9BLB2"/>
<evidence type="ECO:0000313" key="3">
    <source>
        <dbReference type="EMBL" id="KAK1276952.1"/>
    </source>
</evidence>
<organism evidence="3 4">
    <name type="scientific">Acorus gramineus</name>
    <name type="common">Dwarf sweet flag</name>
    <dbReference type="NCBI Taxonomy" id="55184"/>
    <lineage>
        <taxon>Eukaryota</taxon>
        <taxon>Viridiplantae</taxon>
        <taxon>Streptophyta</taxon>
        <taxon>Embryophyta</taxon>
        <taxon>Tracheophyta</taxon>
        <taxon>Spermatophyta</taxon>
        <taxon>Magnoliopsida</taxon>
        <taxon>Liliopsida</taxon>
        <taxon>Acoraceae</taxon>
        <taxon>Acorus</taxon>
    </lineage>
</organism>
<comment type="caution">
    <text evidence="3">The sequence shown here is derived from an EMBL/GenBank/DDBJ whole genome shotgun (WGS) entry which is preliminary data.</text>
</comment>
<reference evidence="3" key="2">
    <citation type="submission" date="2023-06" db="EMBL/GenBank/DDBJ databases">
        <authorList>
            <person name="Ma L."/>
            <person name="Liu K.-W."/>
            <person name="Li Z."/>
            <person name="Hsiao Y.-Y."/>
            <person name="Qi Y."/>
            <person name="Fu T."/>
            <person name="Tang G."/>
            <person name="Zhang D."/>
            <person name="Sun W.-H."/>
            <person name="Liu D.-K."/>
            <person name="Li Y."/>
            <person name="Chen G.-Z."/>
            <person name="Liu X.-D."/>
            <person name="Liao X.-Y."/>
            <person name="Jiang Y.-T."/>
            <person name="Yu X."/>
            <person name="Hao Y."/>
            <person name="Huang J."/>
            <person name="Zhao X.-W."/>
            <person name="Ke S."/>
            <person name="Chen Y.-Y."/>
            <person name="Wu W.-L."/>
            <person name="Hsu J.-L."/>
            <person name="Lin Y.-F."/>
            <person name="Huang M.-D."/>
            <person name="Li C.-Y."/>
            <person name="Huang L."/>
            <person name="Wang Z.-W."/>
            <person name="Zhao X."/>
            <person name="Zhong W.-Y."/>
            <person name="Peng D.-H."/>
            <person name="Ahmad S."/>
            <person name="Lan S."/>
            <person name="Zhang J.-S."/>
            <person name="Tsai W.-C."/>
            <person name="Van De Peer Y."/>
            <person name="Liu Z.-J."/>
        </authorList>
    </citation>
    <scope>NUCLEOTIDE SEQUENCE</scope>
    <source>
        <strain evidence="3">SCP</strain>
        <tissue evidence="3">Leaves</tissue>
    </source>
</reference>
<accession>A0AAV9BLB2</accession>
<keyword evidence="4" id="KW-1185">Reference proteome</keyword>
<feature type="region of interest" description="Disordered" evidence="1">
    <location>
        <begin position="39"/>
        <end position="68"/>
    </location>
</feature>
<keyword evidence="2" id="KW-0812">Transmembrane</keyword>